<sequence>MSASSTTSTSTRTSTTTIPLTTVFTQPTQCTTDWQYEPSAYNDVPNGLLMQNVASVVSSCFPTGFAMSGRAEAPQVYSPGWCPVGYTSADVHIDGKTTSAVCCYSNYSYYTSTMFYSNLPSAIFAGCLSSFPKTSSTIVSVRDPKTNQGTQVSGPITMWAQPISIQLQATDSSLFVSATTTGAGSTGTGATATSTSDSAASDSGSSGLSTGGKVGVGVGVGVGALAIFALLAFWFLRRRAASKKNAAPAPAIAAAAAPAYTNPYPSQGAAPYHGPVPAAMSELENTSAKFAPQPQPAELQGDSRRQNQVAELSG</sequence>
<feature type="compositionally biased region" description="Low complexity" evidence="1">
    <location>
        <begin position="182"/>
        <end position="208"/>
    </location>
</feature>
<accession>A0A7R7VXH6</accession>
<dbReference type="AlphaFoldDB" id="A0A7R7VXH6"/>
<dbReference type="Proteomes" id="UP000637239">
    <property type="component" value="Chromosome 7"/>
</dbReference>
<keyword evidence="2" id="KW-1133">Transmembrane helix</keyword>
<feature type="region of interest" description="Disordered" evidence="1">
    <location>
        <begin position="182"/>
        <end position="209"/>
    </location>
</feature>
<reference evidence="3" key="1">
    <citation type="submission" date="2021-01" db="EMBL/GenBank/DDBJ databases">
        <authorList>
            <consortium name="Aspergillus chevalieri M1 genome sequencing consortium"/>
            <person name="Kazuki M."/>
            <person name="Futagami T."/>
        </authorList>
    </citation>
    <scope>NUCLEOTIDE SEQUENCE</scope>
    <source>
        <strain evidence="3">M1</strain>
    </source>
</reference>
<feature type="transmembrane region" description="Helical" evidence="2">
    <location>
        <begin position="214"/>
        <end position="236"/>
    </location>
</feature>
<name>A0A7R7VXH6_ASPCH</name>
<dbReference type="KEGG" id="ache:ACHE_70862S"/>
<organism evidence="3 4">
    <name type="scientific">Aspergillus chevalieri</name>
    <name type="common">Eurotium chevalieri</name>
    <dbReference type="NCBI Taxonomy" id="182096"/>
    <lineage>
        <taxon>Eukaryota</taxon>
        <taxon>Fungi</taxon>
        <taxon>Dikarya</taxon>
        <taxon>Ascomycota</taxon>
        <taxon>Pezizomycotina</taxon>
        <taxon>Eurotiomycetes</taxon>
        <taxon>Eurotiomycetidae</taxon>
        <taxon>Eurotiales</taxon>
        <taxon>Aspergillaceae</taxon>
        <taxon>Aspergillus</taxon>
        <taxon>Aspergillus subgen. Aspergillus</taxon>
    </lineage>
</organism>
<keyword evidence="2" id="KW-0812">Transmembrane</keyword>
<keyword evidence="4" id="KW-1185">Reference proteome</keyword>
<evidence type="ECO:0000313" key="3">
    <source>
        <dbReference type="EMBL" id="BCR92019.1"/>
    </source>
</evidence>
<evidence type="ECO:0000256" key="2">
    <source>
        <dbReference type="SAM" id="Phobius"/>
    </source>
</evidence>
<evidence type="ECO:0000256" key="1">
    <source>
        <dbReference type="SAM" id="MobiDB-lite"/>
    </source>
</evidence>
<dbReference type="GeneID" id="66986377"/>
<protein>
    <submittedName>
        <fullName evidence="3">Uncharacterized protein</fullName>
    </submittedName>
</protein>
<feature type="region of interest" description="Disordered" evidence="1">
    <location>
        <begin position="266"/>
        <end position="314"/>
    </location>
</feature>
<dbReference type="EMBL" id="AP024422">
    <property type="protein sequence ID" value="BCR92019.1"/>
    <property type="molecule type" value="Genomic_DNA"/>
</dbReference>
<keyword evidence="2" id="KW-0472">Membrane</keyword>
<gene>
    <name evidence="3" type="ORF">ACHE_70862S</name>
</gene>
<evidence type="ECO:0000313" key="4">
    <source>
        <dbReference type="Proteomes" id="UP000637239"/>
    </source>
</evidence>
<reference evidence="3" key="2">
    <citation type="submission" date="2021-02" db="EMBL/GenBank/DDBJ databases">
        <title>Aspergillus chevalieri M1 genome sequence.</title>
        <authorList>
            <person name="Kadooka C."/>
            <person name="Mori K."/>
            <person name="Futagami T."/>
        </authorList>
    </citation>
    <scope>NUCLEOTIDE SEQUENCE</scope>
    <source>
        <strain evidence="3">M1</strain>
    </source>
</reference>
<dbReference type="RefSeq" id="XP_043140541.1">
    <property type="nucleotide sequence ID" value="XM_043283242.1"/>
</dbReference>
<proteinExistence type="predicted"/>